<organism evidence="1">
    <name type="scientific">viral metagenome</name>
    <dbReference type="NCBI Taxonomy" id="1070528"/>
    <lineage>
        <taxon>unclassified sequences</taxon>
        <taxon>metagenomes</taxon>
        <taxon>organismal metagenomes</taxon>
    </lineage>
</organism>
<protein>
    <submittedName>
        <fullName evidence="1">Uncharacterized protein</fullName>
    </submittedName>
</protein>
<name>A0A6C0CQ12_9ZZZZ</name>
<sequence length="114" mass="13738">MFCDMIGELVNVFPRDSELRLYKFAVESAISTDIYFISRIFNEYVAIPYCDKIETKDETFFMEKDYKEYTGGDQGMMDIFGKLKYCWKDLNEDNRTIIWKYLRVILNLNNKIYQ</sequence>
<evidence type="ECO:0000313" key="1">
    <source>
        <dbReference type="EMBL" id="QHT06936.1"/>
    </source>
</evidence>
<accession>A0A6C0CQ12</accession>
<reference evidence="1" key="1">
    <citation type="journal article" date="2020" name="Nature">
        <title>Giant virus diversity and host interactions through global metagenomics.</title>
        <authorList>
            <person name="Schulz F."/>
            <person name="Roux S."/>
            <person name="Paez-Espino D."/>
            <person name="Jungbluth S."/>
            <person name="Walsh D.A."/>
            <person name="Denef V.J."/>
            <person name="McMahon K.D."/>
            <person name="Konstantinidis K.T."/>
            <person name="Eloe-Fadrosh E.A."/>
            <person name="Kyrpides N.C."/>
            <person name="Woyke T."/>
        </authorList>
    </citation>
    <scope>NUCLEOTIDE SEQUENCE</scope>
    <source>
        <strain evidence="1">GVMAG-M-3300021962-46</strain>
    </source>
</reference>
<dbReference type="EMBL" id="MN739479">
    <property type="protein sequence ID" value="QHT06936.1"/>
    <property type="molecule type" value="Genomic_DNA"/>
</dbReference>
<dbReference type="AlphaFoldDB" id="A0A6C0CQ12"/>
<proteinExistence type="predicted"/>